<evidence type="ECO:0000313" key="4">
    <source>
        <dbReference type="Proteomes" id="UP000026960"/>
    </source>
</evidence>
<keyword evidence="2" id="KW-1133">Transmembrane helix</keyword>
<evidence type="ECO:0000256" key="1">
    <source>
        <dbReference type="SAM" id="MobiDB-lite"/>
    </source>
</evidence>
<keyword evidence="2" id="KW-0812">Transmembrane</keyword>
<reference evidence="3" key="1">
    <citation type="journal article" date="2009" name="Rice">
        <title>De Novo Next Generation Sequencing of Plant Genomes.</title>
        <authorList>
            <person name="Rounsley S."/>
            <person name="Marri P.R."/>
            <person name="Yu Y."/>
            <person name="He R."/>
            <person name="Sisneros N."/>
            <person name="Goicoechea J.L."/>
            <person name="Lee S.J."/>
            <person name="Angelova A."/>
            <person name="Kudrna D."/>
            <person name="Luo M."/>
            <person name="Affourtit J."/>
            <person name="Desany B."/>
            <person name="Knight J."/>
            <person name="Niazi F."/>
            <person name="Egholm M."/>
            <person name="Wing R.A."/>
        </authorList>
    </citation>
    <scope>NUCLEOTIDE SEQUENCE [LARGE SCALE GENOMIC DNA]</scope>
    <source>
        <strain evidence="3">cv. IRGC 105608</strain>
    </source>
</reference>
<dbReference type="PaxDb" id="65489-OBART01G05640.1"/>
<name>A0A0D3EKG8_9ORYZ</name>
<feature type="transmembrane region" description="Helical" evidence="2">
    <location>
        <begin position="106"/>
        <end position="123"/>
    </location>
</feature>
<organism evidence="3">
    <name type="scientific">Oryza barthii</name>
    <dbReference type="NCBI Taxonomy" id="65489"/>
    <lineage>
        <taxon>Eukaryota</taxon>
        <taxon>Viridiplantae</taxon>
        <taxon>Streptophyta</taxon>
        <taxon>Embryophyta</taxon>
        <taxon>Tracheophyta</taxon>
        <taxon>Spermatophyta</taxon>
        <taxon>Magnoliopsida</taxon>
        <taxon>Liliopsida</taxon>
        <taxon>Poales</taxon>
        <taxon>Poaceae</taxon>
        <taxon>BOP clade</taxon>
        <taxon>Oryzoideae</taxon>
        <taxon>Oryzeae</taxon>
        <taxon>Oryzinae</taxon>
        <taxon>Oryza</taxon>
    </lineage>
</organism>
<accession>A0A0D3EKG8</accession>
<reference evidence="3" key="2">
    <citation type="submission" date="2015-03" db="UniProtKB">
        <authorList>
            <consortium name="EnsemblPlants"/>
        </authorList>
    </citation>
    <scope>IDENTIFICATION</scope>
</reference>
<dbReference type="EnsemblPlants" id="OBART01G05640.1">
    <property type="protein sequence ID" value="OBART01G05640.1"/>
    <property type="gene ID" value="OBART01G05640"/>
</dbReference>
<feature type="region of interest" description="Disordered" evidence="1">
    <location>
        <begin position="53"/>
        <end position="73"/>
    </location>
</feature>
<dbReference type="HOGENOM" id="CLU_087112_1_0_1"/>
<evidence type="ECO:0000256" key="2">
    <source>
        <dbReference type="SAM" id="Phobius"/>
    </source>
</evidence>
<evidence type="ECO:0000313" key="3">
    <source>
        <dbReference type="EnsemblPlants" id="OBART01G05640.1"/>
    </source>
</evidence>
<dbReference type="AlphaFoldDB" id="A0A0D3EKG8"/>
<dbReference type="Gramene" id="OBART01G05640.1">
    <property type="protein sequence ID" value="OBART01G05640.1"/>
    <property type="gene ID" value="OBART01G05640"/>
</dbReference>
<feature type="transmembrane region" description="Helical" evidence="2">
    <location>
        <begin position="179"/>
        <end position="201"/>
    </location>
</feature>
<proteinExistence type="predicted"/>
<sequence length="254" mass="26186">MEISAMFRALTRITSSIASTANDRVSRVLSFTGSSTDQASLLQNAAAAAAAGSPSVPASPAPQAHSDTLPATRRAPLPAPAAHAFDDVEAAAAADEAKRVAKSVQTVCLFAASASIVMFVNLPGKQLSAAAAPRWRAAALYSVTLAFICLGLFTSLGLSMFSIVARPGDAAVARVQKRAMVMAVAFVLVSFTLRMCMTMTLPGVLVLVFFLLAGAAGAGLYLSLLVARKLSGERRQNDDVEAGAAVQLTSTEPS</sequence>
<feature type="transmembrane region" description="Helical" evidence="2">
    <location>
        <begin position="207"/>
        <end position="227"/>
    </location>
</feature>
<protein>
    <submittedName>
        <fullName evidence="3">Uncharacterized protein</fullName>
    </submittedName>
</protein>
<dbReference type="eggNOG" id="ENOG502R3FX">
    <property type="taxonomic scope" value="Eukaryota"/>
</dbReference>
<dbReference type="Proteomes" id="UP000026960">
    <property type="component" value="Chromosome 1"/>
</dbReference>
<keyword evidence="4" id="KW-1185">Reference proteome</keyword>
<feature type="transmembrane region" description="Helical" evidence="2">
    <location>
        <begin position="135"/>
        <end position="158"/>
    </location>
</feature>
<keyword evidence="2" id="KW-0472">Membrane</keyword>